<protein>
    <submittedName>
        <fullName evidence="3">NADPH-dependent FMN reductase</fullName>
    </submittedName>
</protein>
<dbReference type="PANTHER" id="PTHR30543:SF21">
    <property type="entry name" value="NAD(P)H-DEPENDENT FMN REDUCTASE LOT6"/>
    <property type="match status" value="1"/>
</dbReference>
<comment type="similarity">
    <text evidence="1">Belongs to the azoreductase type 2 family.</text>
</comment>
<evidence type="ECO:0000256" key="1">
    <source>
        <dbReference type="ARBA" id="ARBA00009428"/>
    </source>
</evidence>
<dbReference type="EMBL" id="LJJB01000010">
    <property type="protein sequence ID" value="KQL46395.1"/>
    <property type="molecule type" value="Genomic_DNA"/>
</dbReference>
<reference evidence="3 4" key="1">
    <citation type="submission" date="2015-09" db="EMBL/GenBank/DDBJ databases">
        <title>Genome sequencing project for genomic taxonomy and phylogenomics of Bacillus-like bacteria.</title>
        <authorList>
            <person name="Liu B."/>
            <person name="Wang J."/>
            <person name="Zhu Y."/>
            <person name="Liu G."/>
            <person name="Chen Q."/>
            <person name="Chen Z."/>
            <person name="Lan J."/>
            <person name="Che J."/>
            <person name="Ge C."/>
            <person name="Shi H."/>
            <person name="Pan Z."/>
            <person name="Liu X."/>
        </authorList>
    </citation>
    <scope>NUCLEOTIDE SEQUENCE [LARGE SCALE GENOMIC DNA]</scope>
    <source>
        <strain evidence="3 4">DSM 8552</strain>
    </source>
</reference>
<dbReference type="SUPFAM" id="SSF52218">
    <property type="entry name" value="Flavoproteins"/>
    <property type="match status" value="1"/>
</dbReference>
<gene>
    <name evidence="3" type="ORF">AN963_15705</name>
</gene>
<sequence>MTGKPHIVGISGSLRKGSLNTMLLLNAKGFLPEHYTFTLADISQLPHYNQDLEAELPVSVLQLVELCKSADGFLISSPEYNWSIPGVLKNALDWLSRQAVGTPLASKPAAIMGGTPGGFGTSRGQLHLREQMFALNLDAVGRPEVLVPQLHTKFDEAGQFSDEMGRKLLQQLVDNFVQKVERNVQA</sequence>
<evidence type="ECO:0000313" key="4">
    <source>
        <dbReference type="Proteomes" id="UP000051063"/>
    </source>
</evidence>
<dbReference type="Proteomes" id="UP000051063">
    <property type="component" value="Unassembled WGS sequence"/>
</dbReference>
<evidence type="ECO:0000259" key="2">
    <source>
        <dbReference type="Pfam" id="PF03358"/>
    </source>
</evidence>
<proteinExistence type="inferred from homology"/>
<feature type="domain" description="NADPH-dependent FMN reductase-like" evidence="2">
    <location>
        <begin position="6"/>
        <end position="149"/>
    </location>
</feature>
<organism evidence="3 4">
    <name type="scientific">Brevibacillus choshinensis</name>
    <dbReference type="NCBI Taxonomy" id="54911"/>
    <lineage>
        <taxon>Bacteria</taxon>
        <taxon>Bacillati</taxon>
        <taxon>Bacillota</taxon>
        <taxon>Bacilli</taxon>
        <taxon>Bacillales</taxon>
        <taxon>Paenibacillaceae</taxon>
        <taxon>Brevibacillus</taxon>
    </lineage>
</organism>
<name>A0ABR5N716_BRECH</name>
<dbReference type="RefSeq" id="WP_055745480.1">
    <property type="nucleotide sequence ID" value="NZ_LJJB01000010.1"/>
</dbReference>
<dbReference type="PANTHER" id="PTHR30543">
    <property type="entry name" value="CHROMATE REDUCTASE"/>
    <property type="match status" value="1"/>
</dbReference>
<dbReference type="InterPro" id="IPR005025">
    <property type="entry name" value="FMN_Rdtase-like_dom"/>
</dbReference>
<dbReference type="InterPro" id="IPR050712">
    <property type="entry name" value="NAD(P)H-dep_reductase"/>
</dbReference>
<dbReference type="InterPro" id="IPR029039">
    <property type="entry name" value="Flavoprotein-like_sf"/>
</dbReference>
<keyword evidence="4" id="KW-1185">Reference proteome</keyword>
<comment type="caution">
    <text evidence="3">The sequence shown here is derived from an EMBL/GenBank/DDBJ whole genome shotgun (WGS) entry which is preliminary data.</text>
</comment>
<dbReference type="Pfam" id="PF03358">
    <property type="entry name" value="FMN_red"/>
    <property type="match status" value="1"/>
</dbReference>
<dbReference type="Gene3D" id="3.40.50.360">
    <property type="match status" value="1"/>
</dbReference>
<accession>A0ABR5N716</accession>
<evidence type="ECO:0000313" key="3">
    <source>
        <dbReference type="EMBL" id="KQL46395.1"/>
    </source>
</evidence>